<dbReference type="OrthoDB" id="258796at2"/>
<evidence type="ECO:0000313" key="4">
    <source>
        <dbReference type="EMBL" id="RSU99182.1"/>
    </source>
</evidence>
<feature type="domain" description="Glycosyltransferase subfamily 4-like N-terminal" evidence="2">
    <location>
        <begin position="96"/>
        <end position="201"/>
    </location>
</feature>
<dbReference type="Pfam" id="PF00534">
    <property type="entry name" value="Glycos_transf_1"/>
    <property type="match status" value="1"/>
</dbReference>
<reference evidence="5" key="2">
    <citation type="submission" date="2016-12" db="EMBL/GenBank/DDBJ databases">
        <title>Whole genome sequencing of Sphingomonas sp. ABOJV.</title>
        <authorList>
            <person name="Conlan S."/>
            <person name="Thomas P.J."/>
            <person name="Mullikin J."/>
            <person name="Palmore T.N."/>
            <person name="Frank K.M."/>
            <person name="Segre J.A."/>
        </authorList>
    </citation>
    <scope>NUCLEOTIDE SEQUENCE [LARGE SCALE GENOMIC DNA]</scope>
    <source>
        <strain evidence="5">ABOJV</strain>
    </source>
</reference>
<dbReference type="Proteomes" id="UP000286681">
    <property type="component" value="Unassembled WGS sequence"/>
</dbReference>
<dbReference type="InterPro" id="IPR001296">
    <property type="entry name" value="Glyco_trans_1"/>
</dbReference>
<dbReference type="InterPro" id="IPR028098">
    <property type="entry name" value="Glyco_trans_4-like_N"/>
</dbReference>
<dbReference type="SUPFAM" id="SSF53756">
    <property type="entry name" value="UDP-Glycosyltransferase/glycogen phosphorylase"/>
    <property type="match status" value="1"/>
</dbReference>
<keyword evidence="5" id="KW-1185">Reference proteome</keyword>
<evidence type="ECO:0000313" key="3">
    <source>
        <dbReference type="EMBL" id="APR54190.1"/>
    </source>
</evidence>
<dbReference type="Pfam" id="PF13439">
    <property type="entry name" value="Glyco_transf_4"/>
    <property type="match status" value="1"/>
</dbReference>
<dbReference type="AlphaFoldDB" id="A0A1L6JFB8"/>
<evidence type="ECO:0000259" key="2">
    <source>
        <dbReference type="Pfam" id="PF13439"/>
    </source>
</evidence>
<dbReference type="RefSeq" id="WP_075152636.1">
    <property type="nucleotide sequence ID" value="NZ_CP018820.1"/>
</dbReference>
<gene>
    <name evidence="3" type="ORF">BRX40_18815</name>
    <name evidence="4" type="ORF">CA257_20560</name>
</gene>
<organism evidence="3 5">
    <name type="scientific">Sphingomonas koreensis</name>
    <dbReference type="NCBI Taxonomy" id="93064"/>
    <lineage>
        <taxon>Bacteria</taxon>
        <taxon>Pseudomonadati</taxon>
        <taxon>Pseudomonadota</taxon>
        <taxon>Alphaproteobacteria</taxon>
        <taxon>Sphingomonadales</taxon>
        <taxon>Sphingomonadaceae</taxon>
        <taxon>Sphingomonas</taxon>
    </lineage>
</organism>
<dbReference type="GeneID" id="44134614"/>
<evidence type="ECO:0000259" key="1">
    <source>
        <dbReference type="Pfam" id="PF00534"/>
    </source>
</evidence>
<feature type="domain" description="Glycosyl transferase family 1" evidence="1">
    <location>
        <begin position="219"/>
        <end position="364"/>
    </location>
</feature>
<dbReference type="Gene3D" id="3.40.50.2000">
    <property type="entry name" value="Glycogen Phosphorylase B"/>
    <property type="match status" value="2"/>
</dbReference>
<dbReference type="GO" id="GO:0016787">
    <property type="term" value="F:hydrolase activity"/>
    <property type="evidence" value="ECO:0007669"/>
    <property type="project" value="UniProtKB-KW"/>
</dbReference>
<protein>
    <submittedName>
        <fullName evidence="3">Glycoside hydrolase</fullName>
    </submittedName>
    <submittedName>
        <fullName evidence="4">Glycosyltransferase family 4 protein</fullName>
    </submittedName>
</protein>
<reference evidence="4 6" key="3">
    <citation type="submission" date="2018-07" db="EMBL/GenBank/DDBJ databases">
        <title>Genomic and Epidemiologic Investigation of an Indolent Hospital Outbreak.</title>
        <authorList>
            <person name="Johnson R.C."/>
            <person name="Deming C."/>
            <person name="Conlan S."/>
            <person name="Zellmer C.J."/>
            <person name="Michelin A.V."/>
            <person name="Lee-Lin S."/>
            <person name="Thomas P.J."/>
            <person name="Park M."/>
            <person name="Weingarten R.A."/>
            <person name="Less J."/>
            <person name="Dekker J.P."/>
            <person name="Frank K.M."/>
            <person name="Musser K.A."/>
            <person name="Mcquiston J.R."/>
            <person name="Henderson D.K."/>
            <person name="Lau A.F."/>
            <person name="Palmore T.N."/>
            <person name="Segre J.A."/>
        </authorList>
    </citation>
    <scope>NUCLEOTIDE SEQUENCE [LARGE SCALE GENOMIC DNA]</scope>
    <source>
        <strain evidence="4 6">SK-NIH.Env10_0317</strain>
    </source>
</reference>
<dbReference type="PANTHER" id="PTHR45947">
    <property type="entry name" value="SULFOQUINOVOSYL TRANSFERASE SQD2"/>
    <property type="match status" value="1"/>
</dbReference>
<dbReference type="STRING" id="93064.BRX40_18815"/>
<proteinExistence type="predicted"/>
<dbReference type="InterPro" id="IPR050194">
    <property type="entry name" value="Glycosyltransferase_grp1"/>
</dbReference>
<dbReference type="GO" id="GO:0016758">
    <property type="term" value="F:hexosyltransferase activity"/>
    <property type="evidence" value="ECO:0007669"/>
    <property type="project" value="TreeGrafter"/>
</dbReference>
<dbReference type="KEGG" id="skr:BRX40_18815"/>
<dbReference type="EMBL" id="QQWO01000025">
    <property type="protein sequence ID" value="RSU99182.1"/>
    <property type="molecule type" value="Genomic_DNA"/>
</dbReference>
<name>A0A1L6JFB8_9SPHN</name>
<reference evidence="3" key="1">
    <citation type="submission" date="2016-12" db="EMBL/GenBank/DDBJ databases">
        <title>Whole genome sequencing of Sphingomonas koreensis.</title>
        <authorList>
            <person name="Conlan S."/>
            <person name="Thomas P.J."/>
            <person name="Mullikin J."/>
            <person name="Palmore T.N."/>
            <person name="Frank K.M."/>
            <person name="Segre J.A."/>
        </authorList>
    </citation>
    <scope>NUCLEOTIDE SEQUENCE</scope>
    <source>
        <strain evidence="3">ABOJV</strain>
    </source>
</reference>
<evidence type="ECO:0000313" key="6">
    <source>
        <dbReference type="Proteomes" id="UP000286681"/>
    </source>
</evidence>
<sequence length="394" mass="40913">MLRVLTLSSLFPDSSRPNFGVFVERQTLGLAAHPDVELKLVAPLGLPPWPLSRRGHYAPLAALPRHEVWKGVETWRPRFLNLPGTAGRFHAAMLTRALTPLLNKIRGEFAFDVIDASFFFPDGPAAIALGRRFGVPASIKARGADIHHWGRAPATAAQVITAGQAADGILAVSQAMKADIAALGIPADRIRVHHTGVDLTRFAPRDQGAAKAALGIAGPLVVSVGALIPRKGHDIVIDAVAALPGVQLRIAGEGPERPRLAAQIARLGLDERVKLLGSIAHAELPPLLAAADAMALASSSEGLANAWVEALASGTPIVIPDAGGAAEVVRSPAAGRIVPRTAPAIATALGELLAAPPPRDAVRATAAGFTWEANTAALYDHLSGLVAARTQSSG</sequence>
<dbReference type="Proteomes" id="UP000185161">
    <property type="component" value="Chromosome"/>
</dbReference>
<accession>A0A1L6JFB8</accession>
<dbReference type="EMBL" id="CP018820">
    <property type="protein sequence ID" value="APR54190.1"/>
    <property type="molecule type" value="Genomic_DNA"/>
</dbReference>
<keyword evidence="3" id="KW-0378">Hydrolase</keyword>
<dbReference type="PANTHER" id="PTHR45947:SF3">
    <property type="entry name" value="SULFOQUINOVOSYL TRANSFERASE SQD2"/>
    <property type="match status" value="1"/>
</dbReference>
<evidence type="ECO:0000313" key="5">
    <source>
        <dbReference type="Proteomes" id="UP000185161"/>
    </source>
</evidence>